<dbReference type="Gene3D" id="3.40.50.410">
    <property type="entry name" value="von Willebrand factor, type A domain"/>
    <property type="match status" value="1"/>
</dbReference>
<evidence type="ECO:0000259" key="1">
    <source>
        <dbReference type="Pfam" id="PF13400"/>
    </source>
</evidence>
<name>A0A074JCW0_9RHOB</name>
<protein>
    <recommendedName>
        <fullName evidence="1">Putative Flp pilus-assembly TadG-like N-terminal domain-containing protein</fullName>
    </recommendedName>
</protein>
<evidence type="ECO:0000313" key="2">
    <source>
        <dbReference type="EMBL" id="KEO55486.1"/>
    </source>
</evidence>
<comment type="caution">
    <text evidence="2">The sequence shown here is derived from an EMBL/GenBank/DDBJ whole genome shotgun (WGS) entry which is preliminary data.</text>
</comment>
<evidence type="ECO:0000313" key="3">
    <source>
        <dbReference type="Proteomes" id="UP000027471"/>
    </source>
</evidence>
<feature type="domain" description="Putative Flp pilus-assembly TadG-like N-terminal" evidence="1">
    <location>
        <begin position="30"/>
        <end position="75"/>
    </location>
</feature>
<dbReference type="eggNOG" id="COG4655">
    <property type="taxonomic scope" value="Bacteria"/>
</dbReference>
<dbReference type="AlphaFoldDB" id="A0A074JCW0"/>
<dbReference type="Proteomes" id="UP000027471">
    <property type="component" value="Unassembled WGS sequence"/>
</dbReference>
<dbReference type="STRING" id="1353528.DT23_05820"/>
<dbReference type="InterPro" id="IPR036465">
    <property type="entry name" value="vWFA_dom_sf"/>
</dbReference>
<sequence length="578" mass="63926">MMKMRMSEVFAKEVAGRKSRLRRFYREEDGSLIVMSLFLLVAMMIFTGIAIDLERGEERRTVIQATLDRATLAAADLDQSMPPAEVVKDYMKKAGLSYLDVVPVVEEGEHGEYRRVTAQVTDHMPTMFGALTHIDSVPSNSKSQAVESIGNVEVSMVLDVSGSMGQRDNNSSSNKSKIQSLRSAADSFVDDLFEKVQPPSAPEGRLSISIVPYNQQVSIGDDLAKIYKLSDDHTQNTCVDVETLDFNDLAISTTDTLPRTMFGSGRSSNETTSSYSSSQNCWKRSYSSVMAFQNDKTELKNKINSLGASGNTSIDIGAKWGLALLDPSAQPVAEQLAKDDLIDSSVDNRPFDYPTPDTPVKDTSLKVMILMTDGENTSTYSTKMAYRTGYSDFFSTYSGSSNAISLYGDAWEKLYWRSKQREDEGRSNIYYRFKTKKWVSENDIVGSKNNTTLHHLTWQTVWGGKRNLKWIARKFLAPANYKLNSSRSEYSWYSKLVDEMAVKDTSSLQDANLAKACTAAKAKGIKIFTIALSAPTRSKNLLASCSSGPTYAYVAGTSDLTDTFASISSAISSLRLTN</sequence>
<dbReference type="InterPro" id="IPR028087">
    <property type="entry name" value="Tad_N"/>
</dbReference>
<organism evidence="2 3">
    <name type="scientific">Thioclava indica</name>
    <dbReference type="NCBI Taxonomy" id="1353528"/>
    <lineage>
        <taxon>Bacteria</taxon>
        <taxon>Pseudomonadati</taxon>
        <taxon>Pseudomonadota</taxon>
        <taxon>Alphaproteobacteria</taxon>
        <taxon>Rhodobacterales</taxon>
        <taxon>Paracoccaceae</taxon>
        <taxon>Thioclava</taxon>
    </lineage>
</organism>
<dbReference type="SUPFAM" id="SSF53300">
    <property type="entry name" value="vWA-like"/>
    <property type="match status" value="1"/>
</dbReference>
<dbReference type="EMBL" id="AUNB01000051">
    <property type="protein sequence ID" value="KEO55486.1"/>
    <property type="molecule type" value="Genomic_DNA"/>
</dbReference>
<proteinExistence type="predicted"/>
<dbReference type="Pfam" id="PF13400">
    <property type="entry name" value="Tad"/>
    <property type="match status" value="1"/>
</dbReference>
<reference evidence="2 3" key="1">
    <citation type="journal article" date="2015" name="Antonie Van Leeuwenhoek">
        <title>Thioclava indica sp. nov., isolated from surface seawater of the Indian Ocean.</title>
        <authorList>
            <person name="Liu Y."/>
            <person name="Lai Q."/>
            <person name="Du J."/>
            <person name="Xu H."/>
            <person name="Jiang L."/>
            <person name="Shao Z."/>
        </authorList>
    </citation>
    <scope>NUCLEOTIDE SEQUENCE [LARGE SCALE GENOMIC DNA]</scope>
    <source>
        <strain evidence="2 3">DT23-4</strain>
    </source>
</reference>
<gene>
    <name evidence="2" type="ORF">DT23_05820</name>
</gene>
<dbReference type="OrthoDB" id="7522752at2"/>
<accession>A0A074JCW0</accession>
<dbReference type="RefSeq" id="WP_038132169.1">
    <property type="nucleotide sequence ID" value="NZ_AUNB01000051.1"/>
</dbReference>
<keyword evidence="3" id="KW-1185">Reference proteome</keyword>